<protein>
    <submittedName>
        <fullName evidence="1">Uncharacterized protein</fullName>
    </submittedName>
</protein>
<name>A0ABS8VF55_DATST</name>
<reference evidence="1 2" key="1">
    <citation type="journal article" date="2021" name="BMC Genomics">
        <title>Datura genome reveals duplications of psychoactive alkaloid biosynthetic genes and high mutation rate following tissue culture.</title>
        <authorList>
            <person name="Rajewski A."/>
            <person name="Carter-House D."/>
            <person name="Stajich J."/>
            <person name="Litt A."/>
        </authorList>
    </citation>
    <scope>NUCLEOTIDE SEQUENCE [LARGE SCALE GENOMIC DNA]</scope>
    <source>
        <strain evidence="1">AR-01</strain>
    </source>
</reference>
<dbReference type="Proteomes" id="UP000823775">
    <property type="component" value="Unassembled WGS sequence"/>
</dbReference>
<evidence type="ECO:0000313" key="2">
    <source>
        <dbReference type="Proteomes" id="UP000823775"/>
    </source>
</evidence>
<sequence>MNVEKDVLKNYVAMFLVVETEENSEGLVPKIEGLNNFDEKIIDSIEYRNGAWTSIIARSC</sequence>
<organism evidence="1 2">
    <name type="scientific">Datura stramonium</name>
    <name type="common">Jimsonweed</name>
    <name type="synonym">Common thornapple</name>
    <dbReference type="NCBI Taxonomy" id="4076"/>
    <lineage>
        <taxon>Eukaryota</taxon>
        <taxon>Viridiplantae</taxon>
        <taxon>Streptophyta</taxon>
        <taxon>Embryophyta</taxon>
        <taxon>Tracheophyta</taxon>
        <taxon>Spermatophyta</taxon>
        <taxon>Magnoliopsida</taxon>
        <taxon>eudicotyledons</taxon>
        <taxon>Gunneridae</taxon>
        <taxon>Pentapetalae</taxon>
        <taxon>asterids</taxon>
        <taxon>lamiids</taxon>
        <taxon>Solanales</taxon>
        <taxon>Solanaceae</taxon>
        <taxon>Solanoideae</taxon>
        <taxon>Datureae</taxon>
        <taxon>Datura</taxon>
    </lineage>
</organism>
<feature type="non-terminal residue" evidence="1">
    <location>
        <position position="60"/>
    </location>
</feature>
<keyword evidence="2" id="KW-1185">Reference proteome</keyword>
<accession>A0ABS8VF55</accession>
<gene>
    <name evidence="1" type="ORF">HAX54_035325</name>
</gene>
<comment type="caution">
    <text evidence="1">The sequence shown here is derived from an EMBL/GenBank/DDBJ whole genome shotgun (WGS) entry which is preliminary data.</text>
</comment>
<dbReference type="EMBL" id="JACEIK010004603">
    <property type="protein sequence ID" value="MCD9645920.1"/>
    <property type="molecule type" value="Genomic_DNA"/>
</dbReference>
<proteinExistence type="predicted"/>
<evidence type="ECO:0000313" key="1">
    <source>
        <dbReference type="EMBL" id="MCD9645920.1"/>
    </source>
</evidence>